<evidence type="ECO:0000313" key="3">
    <source>
        <dbReference type="Proteomes" id="UP001108123"/>
    </source>
</evidence>
<dbReference type="AlphaFoldDB" id="A0A9Q4AEJ1"/>
<name>A0A9Q4AEJ1_9FIRM</name>
<reference evidence="2" key="1">
    <citation type="submission" date="2022-01" db="EMBL/GenBank/DDBJ databases">
        <title>Collection of gut derived symbiotic bacterial strains cultured from healthy donors.</title>
        <authorList>
            <person name="Lin H."/>
            <person name="Kohout C."/>
            <person name="Waligurski E."/>
            <person name="Pamer E.G."/>
        </authorList>
    </citation>
    <scope>NUCLEOTIDE SEQUENCE</scope>
    <source>
        <strain evidence="2">MSK.14.39</strain>
    </source>
</reference>
<dbReference type="EC" id="2.3.1.-" evidence="2"/>
<comment type="caution">
    <text evidence="2">The sequence shown here is derived from an EMBL/GenBank/DDBJ whole genome shotgun (WGS) entry which is preliminary data.</text>
</comment>
<dbReference type="Gene3D" id="3.40.630.30">
    <property type="match status" value="1"/>
</dbReference>
<dbReference type="EMBL" id="JAKNID010000074">
    <property type="protein sequence ID" value="MCG4565979.1"/>
    <property type="molecule type" value="Genomic_DNA"/>
</dbReference>
<dbReference type="PANTHER" id="PTHR43792">
    <property type="entry name" value="GNAT FAMILY, PUTATIVE (AFU_ORTHOLOGUE AFUA_3G00765)-RELATED-RELATED"/>
    <property type="match status" value="1"/>
</dbReference>
<gene>
    <name evidence="2" type="ORF">L0P62_11015</name>
</gene>
<dbReference type="InterPro" id="IPR051531">
    <property type="entry name" value="N-acetyltransferase"/>
</dbReference>
<proteinExistence type="predicted"/>
<protein>
    <submittedName>
        <fullName evidence="2">GNAT family N-acetyltransferase</fullName>
        <ecNumber evidence="2">2.3.1.-</ecNumber>
    </submittedName>
</protein>
<dbReference type="InterPro" id="IPR016181">
    <property type="entry name" value="Acyl_CoA_acyltransferase"/>
</dbReference>
<dbReference type="SUPFAM" id="SSF55729">
    <property type="entry name" value="Acyl-CoA N-acyltransferases (Nat)"/>
    <property type="match status" value="1"/>
</dbReference>
<dbReference type="GO" id="GO:0016747">
    <property type="term" value="F:acyltransferase activity, transferring groups other than amino-acyl groups"/>
    <property type="evidence" value="ECO:0007669"/>
    <property type="project" value="InterPro"/>
</dbReference>
<dbReference type="Proteomes" id="UP001108123">
    <property type="component" value="Unassembled WGS sequence"/>
</dbReference>
<keyword evidence="2" id="KW-0012">Acyltransferase</keyword>
<dbReference type="PANTHER" id="PTHR43792:SF1">
    <property type="entry name" value="N-ACETYLTRANSFERASE DOMAIN-CONTAINING PROTEIN"/>
    <property type="match status" value="1"/>
</dbReference>
<keyword evidence="2" id="KW-0808">Transferase</keyword>
<evidence type="ECO:0000259" key="1">
    <source>
        <dbReference type="Pfam" id="PF13302"/>
    </source>
</evidence>
<accession>A0A9Q4AEJ1</accession>
<dbReference type="InterPro" id="IPR000182">
    <property type="entry name" value="GNAT_dom"/>
</dbReference>
<keyword evidence="3" id="KW-1185">Reference proteome</keyword>
<evidence type="ECO:0000313" key="2">
    <source>
        <dbReference type="EMBL" id="MCG4565979.1"/>
    </source>
</evidence>
<organism evidence="2 3">
    <name type="scientific">Anaerosalibacter bizertensis</name>
    <dbReference type="NCBI Taxonomy" id="932217"/>
    <lineage>
        <taxon>Bacteria</taxon>
        <taxon>Bacillati</taxon>
        <taxon>Bacillota</taxon>
        <taxon>Tissierellia</taxon>
        <taxon>Tissierellales</taxon>
        <taxon>Sporanaerobacteraceae</taxon>
        <taxon>Anaerosalibacter</taxon>
    </lineage>
</organism>
<sequence length="108" mass="13141">MKIILYTERLHLSNFRLDDLEHLFEYRNNKECGKYQEWKDTSKEYLKKLIETNFDRDLNNDEMQFAIALKRTDKLIGDLYISKKKRKQSLLDLLYLLIFKGKVIFLNC</sequence>
<feature type="domain" description="N-acetyltransferase" evidence="1">
    <location>
        <begin position="9"/>
        <end position="92"/>
    </location>
</feature>
<dbReference type="Pfam" id="PF13302">
    <property type="entry name" value="Acetyltransf_3"/>
    <property type="match status" value="1"/>
</dbReference>